<dbReference type="CDD" id="cd01948">
    <property type="entry name" value="EAL"/>
    <property type="match status" value="1"/>
</dbReference>
<dbReference type="InterPro" id="IPR001633">
    <property type="entry name" value="EAL_dom"/>
</dbReference>
<dbReference type="PROSITE" id="PS50883">
    <property type="entry name" value="EAL"/>
    <property type="match status" value="1"/>
</dbReference>
<dbReference type="PANTHER" id="PTHR33121:SF71">
    <property type="entry name" value="OXYGEN SENSOR PROTEIN DOSP"/>
    <property type="match status" value="1"/>
</dbReference>
<dbReference type="Proteomes" id="UP000199548">
    <property type="component" value="Unassembled WGS sequence"/>
</dbReference>
<dbReference type="SUPFAM" id="SSF141868">
    <property type="entry name" value="EAL domain-like"/>
    <property type="match status" value="1"/>
</dbReference>
<evidence type="ECO:0000259" key="1">
    <source>
        <dbReference type="PROSITE" id="PS50883"/>
    </source>
</evidence>
<evidence type="ECO:0000313" key="2">
    <source>
        <dbReference type="EMBL" id="SFH87808.1"/>
    </source>
</evidence>
<sequence>MKKSAHANRHGKRRGPPVQIEHIRQAVAIDPIDALDTPVRNRLGQRIQQGLSAGEFHLVFQGIYGARTLELERIEALIRWNHPDYGLLLPDAFVPALHDDLEVAVDVTHFVIDRACAQLATCLRAGQKALPLAVNVPPSVAAQENFAAEVEAIAQMHGVAPALLEIELVETEDTAKILATRTLTRPLREAGIRISMDDFGTGYSSFALLSEMDVDTVKLARELLAFVPTRQRASAVIAGILALLEKLDIRVVVEGVETADQAHWLEQWPNVLVQGYYFSRPTGDLSAVLDGLDATWRSTAAKTLGPR</sequence>
<dbReference type="PANTHER" id="PTHR33121">
    <property type="entry name" value="CYCLIC DI-GMP PHOSPHODIESTERASE PDEF"/>
    <property type="match status" value="1"/>
</dbReference>
<reference evidence="2 3" key="1">
    <citation type="submission" date="2016-10" db="EMBL/GenBank/DDBJ databases">
        <authorList>
            <person name="de Groot N.N."/>
        </authorList>
    </citation>
    <scope>NUCLEOTIDE SEQUENCE [LARGE SCALE GENOMIC DNA]</scope>
    <source>
        <strain evidence="2 3">LMG 23650</strain>
    </source>
</reference>
<dbReference type="GO" id="GO:0071111">
    <property type="term" value="F:cyclic-guanylate-specific phosphodiesterase activity"/>
    <property type="evidence" value="ECO:0007669"/>
    <property type="project" value="InterPro"/>
</dbReference>
<dbReference type="SMART" id="SM00052">
    <property type="entry name" value="EAL"/>
    <property type="match status" value="1"/>
</dbReference>
<dbReference type="Pfam" id="PF00563">
    <property type="entry name" value="EAL"/>
    <property type="match status" value="1"/>
</dbReference>
<dbReference type="AlphaFoldDB" id="A0A1I3DMM9"/>
<dbReference type="Gene3D" id="3.20.20.450">
    <property type="entry name" value="EAL domain"/>
    <property type="match status" value="1"/>
</dbReference>
<dbReference type="OrthoDB" id="9813903at2"/>
<gene>
    <name evidence="2" type="ORF">SAMN05192543_101407</name>
</gene>
<dbReference type="InterPro" id="IPR035919">
    <property type="entry name" value="EAL_sf"/>
</dbReference>
<feature type="domain" description="EAL" evidence="1">
    <location>
        <begin position="40"/>
        <end position="295"/>
    </location>
</feature>
<organism evidence="2 3">
    <name type="scientific">Paraburkholderia megapolitana</name>
    <dbReference type="NCBI Taxonomy" id="420953"/>
    <lineage>
        <taxon>Bacteria</taxon>
        <taxon>Pseudomonadati</taxon>
        <taxon>Pseudomonadota</taxon>
        <taxon>Betaproteobacteria</taxon>
        <taxon>Burkholderiales</taxon>
        <taxon>Burkholderiaceae</taxon>
        <taxon>Paraburkholderia</taxon>
    </lineage>
</organism>
<dbReference type="EMBL" id="FOQU01000001">
    <property type="protein sequence ID" value="SFH87808.1"/>
    <property type="molecule type" value="Genomic_DNA"/>
</dbReference>
<dbReference type="InterPro" id="IPR050706">
    <property type="entry name" value="Cyclic-di-GMP_PDE-like"/>
</dbReference>
<accession>A0A1I3DMM9</accession>
<proteinExistence type="predicted"/>
<protein>
    <submittedName>
        <fullName evidence="2">EAL domain, c-di-GMP-specific phosphodiesterase class I (Or its enzymatically inactive variant)</fullName>
    </submittedName>
</protein>
<keyword evidence="3" id="KW-1185">Reference proteome</keyword>
<dbReference type="STRING" id="420953.SAMN05192543_101407"/>
<name>A0A1I3DMM9_9BURK</name>
<evidence type="ECO:0000313" key="3">
    <source>
        <dbReference type="Proteomes" id="UP000199548"/>
    </source>
</evidence>